<evidence type="ECO:0000313" key="1">
    <source>
        <dbReference type="EMBL" id="KAK9102436.1"/>
    </source>
</evidence>
<sequence length="50" mass="5678">MILSSPLLSDPDRFCRLIGRLLYLGFTGPDVTYPTQQLSQFNQHPQLIVS</sequence>
<comment type="caution">
    <text evidence="1">The sequence shown here is derived from an EMBL/GenBank/DDBJ whole genome shotgun (WGS) entry which is preliminary data.</text>
</comment>
<reference evidence="1 2" key="1">
    <citation type="submission" date="2024-01" db="EMBL/GenBank/DDBJ databases">
        <title>Genome assemblies of Stephania.</title>
        <authorList>
            <person name="Yang L."/>
        </authorList>
    </citation>
    <scope>NUCLEOTIDE SEQUENCE [LARGE SCALE GENOMIC DNA]</scope>
    <source>
        <strain evidence="1">QJT</strain>
        <tissue evidence="1">Leaf</tissue>
    </source>
</reference>
<evidence type="ECO:0000313" key="2">
    <source>
        <dbReference type="Proteomes" id="UP001417504"/>
    </source>
</evidence>
<gene>
    <name evidence="1" type="ORF">Sjap_019690</name>
</gene>
<name>A0AAP0HZL3_9MAGN</name>
<dbReference type="Proteomes" id="UP001417504">
    <property type="component" value="Unassembled WGS sequence"/>
</dbReference>
<protein>
    <submittedName>
        <fullName evidence="1">Uncharacterized protein</fullName>
    </submittedName>
</protein>
<organism evidence="1 2">
    <name type="scientific">Stephania japonica</name>
    <dbReference type="NCBI Taxonomy" id="461633"/>
    <lineage>
        <taxon>Eukaryota</taxon>
        <taxon>Viridiplantae</taxon>
        <taxon>Streptophyta</taxon>
        <taxon>Embryophyta</taxon>
        <taxon>Tracheophyta</taxon>
        <taxon>Spermatophyta</taxon>
        <taxon>Magnoliopsida</taxon>
        <taxon>Ranunculales</taxon>
        <taxon>Menispermaceae</taxon>
        <taxon>Menispermoideae</taxon>
        <taxon>Cissampelideae</taxon>
        <taxon>Stephania</taxon>
    </lineage>
</organism>
<proteinExistence type="predicted"/>
<accession>A0AAP0HZL3</accession>
<dbReference type="EMBL" id="JBBNAE010000008">
    <property type="protein sequence ID" value="KAK9102436.1"/>
    <property type="molecule type" value="Genomic_DNA"/>
</dbReference>
<keyword evidence="2" id="KW-1185">Reference proteome</keyword>
<dbReference type="AlphaFoldDB" id="A0AAP0HZL3"/>